<reference evidence="8 9" key="1">
    <citation type="journal article" date="2024" name="Fungal Genet. Biol.">
        <title>The porcine skin microbiome exhibits broad fungal antagonism.</title>
        <authorList>
            <person name="De La Cruz K.F."/>
            <person name="Townsend E.C."/>
            <person name="Alex Cheong J.Z."/>
            <person name="Salamzade R."/>
            <person name="Liu A."/>
            <person name="Sandstrom S."/>
            <person name="Davila E."/>
            <person name="Huang L."/>
            <person name="Xu K.H."/>
            <person name="Wu S.Y."/>
            <person name="Meudt J.J."/>
            <person name="Shanmuganayagam D."/>
            <person name="Gibson A.L.F."/>
            <person name="Kalan L.R."/>
        </authorList>
    </citation>
    <scope>NUCLEOTIDE SEQUENCE [LARGE SCALE GENOMIC DNA]</scope>
    <source>
        <strain evidence="8 9">LK2569</strain>
    </source>
</reference>
<evidence type="ECO:0000313" key="8">
    <source>
        <dbReference type="EMBL" id="MEX3529703.1"/>
    </source>
</evidence>
<proteinExistence type="predicted"/>
<evidence type="ECO:0000256" key="3">
    <source>
        <dbReference type="ARBA" id="ARBA00022989"/>
    </source>
</evidence>
<comment type="subcellular location">
    <subcellularLocation>
        <location evidence="1">Membrane</location>
        <topology evidence="1">Multi-pass membrane protein</topology>
    </subcellularLocation>
</comment>
<dbReference type="Pfam" id="PF05154">
    <property type="entry name" value="TM2"/>
    <property type="match status" value="1"/>
</dbReference>
<organism evidence="8 9">
    <name type="scientific">Corynebacterium xerosis</name>
    <dbReference type="NCBI Taxonomy" id="1725"/>
    <lineage>
        <taxon>Bacteria</taxon>
        <taxon>Bacillati</taxon>
        <taxon>Actinomycetota</taxon>
        <taxon>Actinomycetes</taxon>
        <taxon>Mycobacteriales</taxon>
        <taxon>Corynebacteriaceae</taxon>
        <taxon>Corynebacterium</taxon>
    </lineage>
</organism>
<evidence type="ECO:0000313" key="9">
    <source>
        <dbReference type="Proteomes" id="UP001558353"/>
    </source>
</evidence>
<keyword evidence="2 6" id="KW-0812">Transmembrane</keyword>
<sequence>MTNPYDNPFGDQGGVDPFSQQGQQGQPGQSPYGQADYGQQNYGQAGYQQGYGQQAYGQAGYQQGFPQPGANGPAYGQVQPYGQQPMQPMQAYGANGLPRSPKSKVAAALLAFFLGWTGAHNFYLGHSGRAVIQLLLCTGGWFFGLILSMTLILSFIGIPLLLASAAVSIWIFIEFIMILVGANGYDRDSDGYPLQ</sequence>
<feature type="domain" description="TM2" evidence="7">
    <location>
        <begin position="101"/>
        <end position="146"/>
    </location>
</feature>
<dbReference type="Proteomes" id="UP001558353">
    <property type="component" value="Unassembled WGS sequence"/>
</dbReference>
<name>A0ABV3UY67_9CORY</name>
<dbReference type="InterPro" id="IPR007829">
    <property type="entry name" value="TM2"/>
</dbReference>
<evidence type="ECO:0000256" key="5">
    <source>
        <dbReference type="SAM" id="MobiDB-lite"/>
    </source>
</evidence>
<keyword evidence="9" id="KW-1185">Reference proteome</keyword>
<keyword evidence="4 6" id="KW-0472">Membrane</keyword>
<feature type="compositionally biased region" description="Low complexity" evidence="5">
    <location>
        <begin position="19"/>
        <end position="45"/>
    </location>
</feature>
<evidence type="ECO:0000256" key="1">
    <source>
        <dbReference type="ARBA" id="ARBA00004141"/>
    </source>
</evidence>
<feature type="transmembrane region" description="Helical" evidence="6">
    <location>
        <begin position="160"/>
        <end position="182"/>
    </location>
</feature>
<keyword evidence="3 6" id="KW-1133">Transmembrane helix</keyword>
<accession>A0ABV3UY67</accession>
<dbReference type="RefSeq" id="WP_368522995.1">
    <property type="nucleotide sequence ID" value="NZ_JAYWMA010000018.1"/>
</dbReference>
<feature type="region of interest" description="Disordered" evidence="5">
    <location>
        <begin position="1"/>
        <end position="45"/>
    </location>
</feature>
<dbReference type="EMBL" id="JAYWMA010000018">
    <property type="protein sequence ID" value="MEX3529703.1"/>
    <property type="molecule type" value="Genomic_DNA"/>
</dbReference>
<evidence type="ECO:0000259" key="7">
    <source>
        <dbReference type="Pfam" id="PF05154"/>
    </source>
</evidence>
<protein>
    <submittedName>
        <fullName evidence="8">NINE protein</fullName>
    </submittedName>
</protein>
<evidence type="ECO:0000256" key="4">
    <source>
        <dbReference type="ARBA" id="ARBA00023136"/>
    </source>
</evidence>
<evidence type="ECO:0000256" key="6">
    <source>
        <dbReference type="SAM" id="Phobius"/>
    </source>
</evidence>
<evidence type="ECO:0000256" key="2">
    <source>
        <dbReference type="ARBA" id="ARBA00022692"/>
    </source>
</evidence>
<gene>
    <name evidence="8" type="ORF">VVR64_11645</name>
</gene>
<comment type="caution">
    <text evidence="8">The sequence shown here is derived from an EMBL/GenBank/DDBJ whole genome shotgun (WGS) entry which is preliminary data.</text>
</comment>
<feature type="transmembrane region" description="Helical" evidence="6">
    <location>
        <begin position="130"/>
        <end position="153"/>
    </location>
</feature>
<feature type="transmembrane region" description="Helical" evidence="6">
    <location>
        <begin position="105"/>
        <end position="124"/>
    </location>
</feature>